<dbReference type="AlphaFoldDB" id="A0A9D5BUN7"/>
<evidence type="ECO:0000313" key="2">
    <source>
        <dbReference type="EMBL" id="KAJ0961244.1"/>
    </source>
</evidence>
<name>A0A9D5BUN7_9LILI</name>
<feature type="domain" description="O-methyltransferase C-terminal" evidence="1">
    <location>
        <begin position="54"/>
        <end position="98"/>
    </location>
</feature>
<protein>
    <recommendedName>
        <fullName evidence="1">O-methyltransferase C-terminal domain-containing protein</fullName>
    </recommendedName>
</protein>
<proteinExistence type="predicted"/>
<evidence type="ECO:0000259" key="1">
    <source>
        <dbReference type="Pfam" id="PF00891"/>
    </source>
</evidence>
<dbReference type="OrthoDB" id="1712360at2759"/>
<gene>
    <name evidence="2" type="ORF">J5N97_000790</name>
</gene>
<dbReference type="InterPro" id="IPR001077">
    <property type="entry name" value="COMT_C"/>
</dbReference>
<accession>A0A9D5BUN7</accession>
<dbReference type="Proteomes" id="UP001085076">
    <property type="component" value="Unassembled WGS sequence"/>
</dbReference>
<keyword evidence="3" id="KW-1185">Reference proteome</keyword>
<dbReference type="Pfam" id="PF00891">
    <property type="entry name" value="Methyltransf_2"/>
    <property type="match status" value="1"/>
</dbReference>
<reference evidence="2 3" key="1">
    <citation type="journal article" date="2022" name="Hortic Res">
        <title>The genome of Dioscorea zingiberensis sheds light on the biosynthesis, origin and evolution of the medicinally important diosgenin saponins.</title>
        <authorList>
            <person name="Li Y."/>
            <person name="Tan C."/>
            <person name="Li Z."/>
            <person name="Guo J."/>
            <person name="Li S."/>
            <person name="Chen X."/>
            <person name="Wang C."/>
            <person name="Dai X."/>
            <person name="Yang H."/>
            <person name="Song W."/>
            <person name="Hou L."/>
            <person name="Xu J."/>
            <person name="Tong Z."/>
            <person name="Xu A."/>
            <person name="Yuan X."/>
            <person name="Wang W."/>
            <person name="Yang Q."/>
            <person name="Chen L."/>
            <person name="Sun Z."/>
            <person name="Wang K."/>
            <person name="Pan B."/>
            <person name="Chen J."/>
            <person name="Bao Y."/>
            <person name="Liu F."/>
            <person name="Qi X."/>
            <person name="Gang D.R."/>
            <person name="Wen J."/>
            <person name="Li J."/>
        </authorList>
    </citation>
    <scope>NUCLEOTIDE SEQUENCE [LARGE SCALE GENOMIC DNA]</scope>
    <source>
        <strain evidence="2">Dzin_1.0</strain>
    </source>
</reference>
<dbReference type="GO" id="GO:0008171">
    <property type="term" value="F:O-methyltransferase activity"/>
    <property type="evidence" value="ECO:0007669"/>
    <property type="project" value="InterPro"/>
</dbReference>
<organism evidence="2 3">
    <name type="scientific">Dioscorea zingiberensis</name>
    <dbReference type="NCBI Taxonomy" id="325984"/>
    <lineage>
        <taxon>Eukaryota</taxon>
        <taxon>Viridiplantae</taxon>
        <taxon>Streptophyta</taxon>
        <taxon>Embryophyta</taxon>
        <taxon>Tracheophyta</taxon>
        <taxon>Spermatophyta</taxon>
        <taxon>Magnoliopsida</taxon>
        <taxon>Liliopsida</taxon>
        <taxon>Dioscoreales</taxon>
        <taxon>Dioscoreaceae</taxon>
        <taxon>Dioscorea</taxon>
    </lineage>
</organism>
<dbReference type="EMBL" id="JAGGNH010000034">
    <property type="protein sequence ID" value="KAJ0961244.1"/>
    <property type="molecule type" value="Genomic_DNA"/>
</dbReference>
<evidence type="ECO:0000313" key="3">
    <source>
        <dbReference type="Proteomes" id="UP001085076"/>
    </source>
</evidence>
<dbReference type="InterPro" id="IPR029063">
    <property type="entry name" value="SAM-dependent_MTases_sf"/>
</dbReference>
<sequence length="118" mass="12964">MWEGVRKVPGPAVEIISKRFSSMAASSVIGRMEEATFCMAQCTLARQRQGHAWVVAKHKHIKGVNFDLPHVIFDAPVIPGVEHVGGEFESVPSGNAIFRPNTQIISLFTPIPHHPRGD</sequence>
<comment type="caution">
    <text evidence="2">The sequence shown here is derived from an EMBL/GenBank/DDBJ whole genome shotgun (WGS) entry which is preliminary data.</text>
</comment>
<dbReference type="Gene3D" id="3.40.50.150">
    <property type="entry name" value="Vaccinia Virus protein VP39"/>
    <property type="match status" value="1"/>
</dbReference>